<dbReference type="PANTHER" id="PTHR11545">
    <property type="entry name" value="RIBOSOMAL PROTEIN L13"/>
    <property type="match status" value="1"/>
</dbReference>
<keyword evidence="3 4" id="KW-0687">Ribonucleoprotein</keyword>
<proteinExistence type="inferred from homology"/>
<reference evidence="7 8" key="1">
    <citation type="journal article" date="2009" name="PLoS ONE">
        <title>Genome sequence of the pathogenic intestinal spirochete Brachyspira hyodysenteriae reveals adaptations to its lifestyle in the porcine large intestine.</title>
        <authorList>
            <person name="Bellgard M.I."/>
            <person name="Wanchanthuek P."/>
            <person name="La T."/>
            <person name="Ryan K."/>
            <person name="Moolhuijzen P."/>
            <person name="Albertyn Z."/>
            <person name="Shaban B."/>
            <person name="Motro Y."/>
            <person name="Dunn D.S."/>
            <person name="Schibeci D."/>
            <person name="Hunter A."/>
            <person name="Barrero R."/>
            <person name="Phillips N.D."/>
            <person name="Hampson D.J."/>
        </authorList>
    </citation>
    <scope>NUCLEOTIDE SEQUENCE [LARGE SCALE GENOMIC DNA]</scope>
    <source>
        <strain evidence="8">ATCC 49526 / WA1</strain>
    </source>
</reference>
<evidence type="ECO:0000256" key="1">
    <source>
        <dbReference type="ARBA" id="ARBA00006227"/>
    </source>
</evidence>
<evidence type="ECO:0000313" key="7">
    <source>
        <dbReference type="EMBL" id="ACN84638.1"/>
    </source>
</evidence>
<dbReference type="InterPro" id="IPR023563">
    <property type="entry name" value="Ribosomal_uL13_CS"/>
</dbReference>
<evidence type="ECO:0000256" key="4">
    <source>
        <dbReference type="HAMAP-Rule" id="MF_01366"/>
    </source>
</evidence>
<sequence>MYVMDKKTLKTKNSTYVLSQKDIKQNWLIIDAKGKSLGRVASRAAYMLKGKHKVDYAYNLDNGDYVIIINAKDIVLTGNKKKGKIHYRHTGYPGGIKAISYGELLEKNPERMVKIAVKGMLSHNPLGRLHLKKLKVYAGSEHPHEANKPTVVNI</sequence>
<dbReference type="GO" id="GO:0022625">
    <property type="term" value="C:cytosolic large ribosomal subunit"/>
    <property type="evidence" value="ECO:0007669"/>
    <property type="project" value="TreeGrafter"/>
</dbReference>
<evidence type="ECO:0000256" key="6">
    <source>
        <dbReference type="RuleBase" id="RU003878"/>
    </source>
</evidence>
<dbReference type="SUPFAM" id="SSF52161">
    <property type="entry name" value="Ribosomal protein L13"/>
    <property type="match status" value="1"/>
</dbReference>
<evidence type="ECO:0000313" key="8">
    <source>
        <dbReference type="Proteomes" id="UP000001803"/>
    </source>
</evidence>
<gene>
    <name evidence="4 6 7" type="primary">rplM</name>
    <name evidence="7" type="ordered locus">BHWA1_02180</name>
</gene>
<dbReference type="InterPro" id="IPR005823">
    <property type="entry name" value="Ribosomal_uL13_bac-type"/>
</dbReference>
<dbReference type="KEGG" id="bhy:BHWA1_02180"/>
<dbReference type="InterPro" id="IPR005822">
    <property type="entry name" value="Ribosomal_uL13"/>
</dbReference>
<evidence type="ECO:0000256" key="3">
    <source>
        <dbReference type="ARBA" id="ARBA00023274"/>
    </source>
</evidence>
<comment type="similarity">
    <text evidence="1 4 5">Belongs to the universal ribosomal protein uL13 family.</text>
</comment>
<dbReference type="CDD" id="cd00392">
    <property type="entry name" value="Ribosomal_L13"/>
    <property type="match status" value="1"/>
</dbReference>
<accession>A0A3B6VJ86</accession>
<dbReference type="PROSITE" id="PS00783">
    <property type="entry name" value="RIBOSOMAL_L13"/>
    <property type="match status" value="1"/>
</dbReference>
<dbReference type="GO" id="GO:0017148">
    <property type="term" value="P:negative regulation of translation"/>
    <property type="evidence" value="ECO:0007669"/>
    <property type="project" value="TreeGrafter"/>
</dbReference>
<dbReference type="PIRSF" id="PIRSF002181">
    <property type="entry name" value="Ribosomal_L13"/>
    <property type="match status" value="1"/>
</dbReference>
<comment type="function">
    <text evidence="4 6">This protein is one of the early assembly proteins of the 50S ribosomal subunit, although it is not seen to bind rRNA by itself. It is important during the early stages of 50S assembly.</text>
</comment>
<protein>
    <recommendedName>
        <fullName evidence="4">Large ribosomal subunit protein uL13</fullName>
    </recommendedName>
</protein>
<evidence type="ECO:0000256" key="2">
    <source>
        <dbReference type="ARBA" id="ARBA00022980"/>
    </source>
</evidence>
<organism evidence="7 8">
    <name type="scientific">Brachyspira hyodysenteriae (strain ATCC 49526 / WA1)</name>
    <dbReference type="NCBI Taxonomy" id="565034"/>
    <lineage>
        <taxon>Bacteria</taxon>
        <taxon>Pseudomonadati</taxon>
        <taxon>Spirochaetota</taxon>
        <taxon>Spirochaetia</taxon>
        <taxon>Brachyspirales</taxon>
        <taxon>Brachyspiraceae</taxon>
        <taxon>Brachyspira</taxon>
    </lineage>
</organism>
<dbReference type="Proteomes" id="UP000001803">
    <property type="component" value="Chromosome"/>
</dbReference>
<dbReference type="EMBL" id="CP001357">
    <property type="protein sequence ID" value="ACN84638.1"/>
    <property type="molecule type" value="Genomic_DNA"/>
</dbReference>
<dbReference type="Gene3D" id="3.90.1180.10">
    <property type="entry name" value="Ribosomal protein L13"/>
    <property type="match status" value="1"/>
</dbReference>
<evidence type="ECO:0000256" key="5">
    <source>
        <dbReference type="RuleBase" id="RU003877"/>
    </source>
</evidence>
<dbReference type="GO" id="GO:0003735">
    <property type="term" value="F:structural constituent of ribosome"/>
    <property type="evidence" value="ECO:0007669"/>
    <property type="project" value="InterPro"/>
</dbReference>
<dbReference type="NCBIfam" id="TIGR01066">
    <property type="entry name" value="rplM_bact"/>
    <property type="match status" value="1"/>
</dbReference>
<dbReference type="PANTHER" id="PTHR11545:SF2">
    <property type="entry name" value="LARGE RIBOSOMAL SUBUNIT PROTEIN UL13M"/>
    <property type="match status" value="1"/>
</dbReference>
<dbReference type="AlphaFoldDB" id="A0A3B6VJ86"/>
<keyword evidence="2 4" id="KW-0689">Ribosomal protein</keyword>
<dbReference type="InterPro" id="IPR036899">
    <property type="entry name" value="Ribosomal_uL13_sf"/>
</dbReference>
<dbReference type="GO" id="GO:0003729">
    <property type="term" value="F:mRNA binding"/>
    <property type="evidence" value="ECO:0007669"/>
    <property type="project" value="TreeGrafter"/>
</dbReference>
<comment type="subunit">
    <text evidence="4">Part of the 50S ribosomal subunit.</text>
</comment>
<dbReference type="GO" id="GO:0006412">
    <property type="term" value="P:translation"/>
    <property type="evidence" value="ECO:0007669"/>
    <property type="project" value="UniProtKB-UniRule"/>
</dbReference>
<keyword evidence="8" id="KW-1185">Reference proteome</keyword>
<dbReference type="HAMAP" id="MF_01366">
    <property type="entry name" value="Ribosomal_uL13"/>
    <property type="match status" value="1"/>
</dbReference>
<name>A0A3B6VJ86_BRAHW</name>
<dbReference type="Pfam" id="PF00572">
    <property type="entry name" value="Ribosomal_L13"/>
    <property type="match status" value="1"/>
</dbReference>
<dbReference type="STRING" id="565034.BHWA1_02180"/>